<dbReference type="Pfam" id="PF20040">
    <property type="entry name" value="DUF6442"/>
    <property type="match status" value="1"/>
</dbReference>
<dbReference type="InterPro" id="IPR045620">
    <property type="entry name" value="DUF6442"/>
</dbReference>
<reference evidence="2 3" key="1">
    <citation type="submission" date="2018-06" db="EMBL/GenBank/DDBJ databases">
        <authorList>
            <consortium name="Pathogen Informatics"/>
            <person name="Doyle S."/>
        </authorList>
    </citation>
    <scope>NUCLEOTIDE SEQUENCE [LARGE SCALE GENOMIC DNA]</scope>
    <source>
        <strain evidence="2 3">NCTC11088</strain>
    </source>
</reference>
<proteinExistence type="predicted"/>
<gene>
    <name evidence="2" type="ORF">NCTC11088_01639</name>
</gene>
<feature type="transmembrane region" description="Helical" evidence="1">
    <location>
        <begin position="78"/>
        <end position="98"/>
    </location>
</feature>
<dbReference type="RefSeq" id="WP_115312181.1">
    <property type="nucleotide sequence ID" value="NZ_UGTH01000001.1"/>
</dbReference>
<evidence type="ECO:0000256" key="1">
    <source>
        <dbReference type="SAM" id="Phobius"/>
    </source>
</evidence>
<evidence type="ECO:0000313" key="2">
    <source>
        <dbReference type="EMBL" id="SUB75835.1"/>
    </source>
</evidence>
<sequence length="103" mass="11890">MDIEEILKKNRDNKEDEVTGNVHTRGLKLGYKTFTLLVIFFIVFNIFTGQTSYAIQSIFCGVIAAEYYEKHKFSKEKIFLAVFILSCIAFIVLLLNHVKHILS</sequence>
<protein>
    <submittedName>
        <fullName evidence="2">Uncharacterized protein</fullName>
    </submittedName>
</protein>
<organism evidence="2 3">
    <name type="scientific">Peptoniphilus indolicus</name>
    <dbReference type="NCBI Taxonomy" id="33030"/>
    <lineage>
        <taxon>Bacteria</taxon>
        <taxon>Bacillati</taxon>
        <taxon>Bacillota</taxon>
        <taxon>Tissierellia</taxon>
        <taxon>Tissierellales</taxon>
        <taxon>Peptoniphilaceae</taxon>
        <taxon>Peptoniphilus</taxon>
    </lineage>
</organism>
<accession>A0A379DE64</accession>
<feature type="transmembrane region" description="Helical" evidence="1">
    <location>
        <begin position="29"/>
        <end position="47"/>
    </location>
</feature>
<name>A0A379DE64_9FIRM</name>
<keyword evidence="1" id="KW-0812">Transmembrane</keyword>
<dbReference type="EMBL" id="UGTH01000001">
    <property type="protein sequence ID" value="SUB75835.1"/>
    <property type="molecule type" value="Genomic_DNA"/>
</dbReference>
<dbReference type="Proteomes" id="UP000254777">
    <property type="component" value="Unassembled WGS sequence"/>
</dbReference>
<evidence type="ECO:0000313" key="3">
    <source>
        <dbReference type="Proteomes" id="UP000254777"/>
    </source>
</evidence>
<dbReference type="AlphaFoldDB" id="A0A379DE64"/>
<keyword evidence="1" id="KW-0472">Membrane</keyword>
<keyword evidence="1" id="KW-1133">Transmembrane helix</keyword>